<comment type="caution">
    <text evidence="2">The sequence shown here is derived from an EMBL/GenBank/DDBJ whole genome shotgun (WGS) entry which is preliminary data.</text>
</comment>
<dbReference type="Proteomes" id="UP000625711">
    <property type="component" value="Unassembled WGS sequence"/>
</dbReference>
<sequence>MRNLRAYAASRGAEAGTRPRSISPSAGLGIFRRDEKIKKQPPAWMSDRPKWGLTSEAEIMPREIGIGVIFR</sequence>
<evidence type="ECO:0000256" key="1">
    <source>
        <dbReference type="SAM" id="MobiDB-lite"/>
    </source>
</evidence>
<keyword evidence="3" id="KW-1185">Reference proteome</keyword>
<organism evidence="2 3">
    <name type="scientific">Rhynchophorus ferrugineus</name>
    <name type="common">Red palm weevil</name>
    <name type="synonym">Curculio ferrugineus</name>
    <dbReference type="NCBI Taxonomy" id="354439"/>
    <lineage>
        <taxon>Eukaryota</taxon>
        <taxon>Metazoa</taxon>
        <taxon>Ecdysozoa</taxon>
        <taxon>Arthropoda</taxon>
        <taxon>Hexapoda</taxon>
        <taxon>Insecta</taxon>
        <taxon>Pterygota</taxon>
        <taxon>Neoptera</taxon>
        <taxon>Endopterygota</taxon>
        <taxon>Coleoptera</taxon>
        <taxon>Polyphaga</taxon>
        <taxon>Cucujiformia</taxon>
        <taxon>Curculionidae</taxon>
        <taxon>Dryophthorinae</taxon>
        <taxon>Rhynchophorus</taxon>
    </lineage>
</organism>
<reference evidence="2" key="1">
    <citation type="submission" date="2020-08" db="EMBL/GenBank/DDBJ databases">
        <title>Genome sequencing and assembly of the red palm weevil Rhynchophorus ferrugineus.</title>
        <authorList>
            <person name="Dias G.B."/>
            <person name="Bergman C.M."/>
            <person name="Manee M."/>
        </authorList>
    </citation>
    <scope>NUCLEOTIDE SEQUENCE</scope>
    <source>
        <strain evidence="2">AA-2017</strain>
        <tissue evidence="2">Whole larva</tissue>
    </source>
</reference>
<accession>A0A834MIB4</accession>
<proteinExistence type="predicted"/>
<evidence type="ECO:0000313" key="3">
    <source>
        <dbReference type="Proteomes" id="UP000625711"/>
    </source>
</evidence>
<dbReference type="AlphaFoldDB" id="A0A834MIB4"/>
<name>A0A834MIB4_RHYFE</name>
<evidence type="ECO:0000313" key="2">
    <source>
        <dbReference type="EMBL" id="KAF7284651.1"/>
    </source>
</evidence>
<feature type="region of interest" description="Disordered" evidence="1">
    <location>
        <begin position="1"/>
        <end position="32"/>
    </location>
</feature>
<gene>
    <name evidence="2" type="ORF">GWI33_021837</name>
</gene>
<protein>
    <submittedName>
        <fullName evidence="2">Uncharacterized protein</fullName>
    </submittedName>
</protein>
<dbReference type="EMBL" id="JAACXV010000073">
    <property type="protein sequence ID" value="KAF7284651.1"/>
    <property type="molecule type" value="Genomic_DNA"/>
</dbReference>